<evidence type="ECO:0008006" key="3">
    <source>
        <dbReference type="Google" id="ProtNLM"/>
    </source>
</evidence>
<evidence type="ECO:0000313" key="1">
    <source>
        <dbReference type="EMBL" id="QJR28272.1"/>
    </source>
</evidence>
<dbReference type="Pfam" id="PF14196">
    <property type="entry name" value="ATC_hydrolase"/>
    <property type="match status" value="1"/>
</dbReference>
<proteinExistence type="predicted"/>
<gene>
    <name evidence="1" type="ORF">HKT17_00395</name>
</gene>
<reference evidence="1 2" key="1">
    <citation type="submission" date="2020-05" db="EMBL/GenBank/DDBJ databases">
        <title>Compete genome of Limnobacter sp. SAORIC-580.</title>
        <authorList>
            <person name="Song J."/>
            <person name="Cho J.-C."/>
        </authorList>
    </citation>
    <scope>NUCLEOTIDE SEQUENCE [LARGE SCALE GENOMIC DNA]</scope>
    <source>
        <strain evidence="1 2">SAORIC-580</strain>
    </source>
</reference>
<evidence type="ECO:0000313" key="2">
    <source>
        <dbReference type="Proteomes" id="UP000501130"/>
    </source>
</evidence>
<dbReference type="RefSeq" id="WP_171096965.1">
    <property type="nucleotide sequence ID" value="NZ_CP053084.1"/>
</dbReference>
<dbReference type="Proteomes" id="UP000501130">
    <property type="component" value="Chromosome"/>
</dbReference>
<accession>A0ABX6N1L6</accession>
<sequence>MSPFNALLFYLPNHAFARQAKPAVSAELWQTAQCIQQSIQHTRPPHTLGLGLIIRYMEWDVALYRAALEQGMPPAKAGQLIETINWQVFGPPIELGFKLSRLRSAKALARARWLTDLMFAVMFTKPFARTVRRDSNAVVFDVTLCPLANYFKSQGVPELTRHAACSLDHQMAAQWGLQLQRTQTIAQEHPLCDFRFVPPKTPQ</sequence>
<dbReference type="InterPro" id="IPR026002">
    <property type="entry name" value="ATC_hydrolase-like"/>
</dbReference>
<protein>
    <recommendedName>
        <fullName evidence="3">L-2-amino-thiazoline-4-carboxylic acid hydrolase</fullName>
    </recommendedName>
</protein>
<name>A0ABX6N1L6_9BURK</name>
<keyword evidence="2" id="KW-1185">Reference proteome</keyword>
<dbReference type="EMBL" id="CP053084">
    <property type="protein sequence ID" value="QJR28272.1"/>
    <property type="molecule type" value="Genomic_DNA"/>
</dbReference>
<organism evidence="1 2">
    <name type="scientific">Limnobacter profundi</name>
    <dbReference type="NCBI Taxonomy" id="2732163"/>
    <lineage>
        <taxon>Bacteria</taxon>
        <taxon>Pseudomonadati</taxon>
        <taxon>Pseudomonadota</taxon>
        <taxon>Betaproteobacteria</taxon>
        <taxon>Burkholderiales</taxon>
        <taxon>Burkholderiaceae</taxon>
        <taxon>Limnobacter</taxon>
    </lineage>
</organism>